<dbReference type="InterPro" id="IPR043129">
    <property type="entry name" value="ATPase_NBD"/>
</dbReference>
<proteinExistence type="predicted"/>
<evidence type="ECO:0000313" key="2">
    <source>
        <dbReference type="EMBL" id="RIJ43497.1"/>
    </source>
</evidence>
<dbReference type="InterPro" id="IPR008040">
    <property type="entry name" value="Hydant_A_N"/>
</dbReference>
<dbReference type="EMBL" id="QWEA01000179">
    <property type="protein sequence ID" value="RIJ43497.1"/>
    <property type="molecule type" value="Genomic_DNA"/>
</dbReference>
<evidence type="ECO:0000313" key="3">
    <source>
        <dbReference type="Proteomes" id="UP000266634"/>
    </source>
</evidence>
<comment type="caution">
    <text evidence="2">The sequence shown here is derived from an EMBL/GenBank/DDBJ whole genome shotgun (WGS) entry which is preliminary data.</text>
</comment>
<name>A0A399SNF9_9MICO</name>
<organism evidence="2 3">
    <name type="scientific">Clavibacter michiganensis subsp. insidiosus</name>
    <dbReference type="NCBI Taxonomy" id="33014"/>
    <lineage>
        <taxon>Bacteria</taxon>
        <taxon>Bacillati</taxon>
        <taxon>Actinomycetota</taxon>
        <taxon>Actinomycetes</taxon>
        <taxon>Micrococcales</taxon>
        <taxon>Microbacteriaceae</taxon>
        <taxon>Clavibacter</taxon>
    </lineage>
</organism>
<dbReference type="PANTHER" id="PTHR11365:SF10">
    <property type="entry name" value="HYDANTOINASE_OXOPROLINASE"/>
    <property type="match status" value="1"/>
</dbReference>
<dbReference type="Pfam" id="PF05378">
    <property type="entry name" value="Hydant_A_N"/>
    <property type="match status" value="1"/>
</dbReference>
<dbReference type="InterPro" id="IPR045079">
    <property type="entry name" value="Oxoprolinase-like"/>
</dbReference>
<feature type="domain" description="Hydantoinase/oxoprolinase N-terminal" evidence="1">
    <location>
        <begin position="2"/>
        <end position="94"/>
    </location>
</feature>
<protein>
    <submittedName>
        <fullName evidence="2">Hydantoinase/oxoprolinase family protein</fullName>
    </submittedName>
</protein>
<dbReference type="PANTHER" id="PTHR11365">
    <property type="entry name" value="5-OXOPROLINASE RELATED"/>
    <property type="match status" value="1"/>
</dbReference>
<dbReference type="SUPFAM" id="SSF53067">
    <property type="entry name" value="Actin-like ATPase domain"/>
    <property type="match status" value="1"/>
</dbReference>
<reference evidence="2 3" key="1">
    <citation type="submission" date="2018-08" db="EMBL/GenBank/DDBJ databases">
        <title>Genome Sequence of Clavibacter michiganensis Subspecies type strains, and the Atypical Peach-Colored Strains Isolated from Tomato.</title>
        <authorList>
            <person name="Osdaghi E."/>
            <person name="Portier P."/>
            <person name="Briand M."/>
            <person name="Jacques M.-A."/>
        </authorList>
    </citation>
    <scope>NUCLEOTIDE SEQUENCE [LARGE SCALE GENOMIC DNA]</scope>
    <source>
        <strain evidence="2 3">CFBP 6488</strain>
    </source>
</reference>
<dbReference type="Gene3D" id="3.30.420.40">
    <property type="match status" value="1"/>
</dbReference>
<gene>
    <name evidence="2" type="ORF">DZF93_06305</name>
</gene>
<evidence type="ECO:0000259" key="1">
    <source>
        <dbReference type="Pfam" id="PF05378"/>
    </source>
</evidence>
<sequence length="102" mass="10667">MRIGIDVGGTDTDAVLMDGDRVVVGIKSSTTEDVTSGIVGALAELDRQHPFDPADIDGVMIGTTHFLDALVEARRLAPTAAVRLALPATASLPPFVDWPGEL</sequence>
<dbReference type="Proteomes" id="UP000266634">
    <property type="component" value="Unassembled WGS sequence"/>
</dbReference>
<dbReference type="GO" id="GO:0016787">
    <property type="term" value="F:hydrolase activity"/>
    <property type="evidence" value="ECO:0007669"/>
    <property type="project" value="InterPro"/>
</dbReference>
<accession>A0A399SNF9</accession>
<feature type="non-terminal residue" evidence="2">
    <location>
        <position position="102"/>
    </location>
</feature>
<dbReference type="AlphaFoldDB" id="A0A399SNF9"/>